<organism evidence="1">
    <name type="scientific">Streptomyces sp. NBC_00049</name>
    <dbReference type="NCBI Taxonomy" id="2903617"/>
    <lineage>
        <taxon>Bacteria</taxon>
        <taxon>Bacillati</taxon>
        <taxon>Actinomycetota</taxon>
        <taxon>Actinomycetes</taxon>
        <taxon>Kitasatosporales</taxon>
        <taxon>Streptomycetaceae</taxon>
        <taxon>Streptomyces</taxon>
    </lineage>
</organism>
<dbReference type="AlphaFoldDB" id="A0AAU2JSV2"/>
<protein>
    <submittedName>
        <fullName evidence="1">Uncharacterized protein</fullName>
    </submittedName>
</protein>
<proteinExistence type="predicted"/>
<gene>
    <name evidence="1" type="ORF">OG327_22360</name>
</gene>
<accession>A0AAU2JSV2</accession>
<reference evidence="1" key="1">
    <citation type="submission" date="2022-10" db="EMBL/GenBank/DDBJ databases">
        <title>The complete genomes of actinobacterial strains from the NBC collection.</title>
        <authorList>
            <person name="Joergensen T.S."/>
            <person name="Alvarez Arevalo M."/>
            <person name="Sterndorff E.B."/>
            <person name="Faurdal D."/>
            <person name="Vuksanovic O."/>
            <person name="Mourched A.-S."/>
            <person name="Charusanti P."/>
            <person name="Shaw S."/>
            <person name="Blin K."/>
            <person name="Weber T."/>
        </authorList>
    </citation>
    <scope>NUCLEOTIDE SEQUENCE</scope>
    <source>
        <strain evidence="1">NBC_00049</strain>
    </source>
</reference>
<dbReference type="EMBL" id="CP108264">
    <property type="protein sequence ID" value="WTU75849.1"/>
    <property type="molecule type" value="Genomic_DNA"/>
</dbReference>
<sequence>MPQIEIEFPAIAQNWLTVESVPQIGSDSAEERAWVPAYWATPAAA</sequence>
<name>A0AAU2JSV2_9ACTN</name>
<evidence type="ECO:0000313" key="1">
    <source>
        <dbReference type="EMBL" id="WTU75849.1"/>
    </source>
</evidence>